<comment type="caution">
    <text evidence="2">The sequence shown here is derived from an EMBL/GenBank/DDBJ whole genome shotgun (WGS) entry which is preliminary data.</text>
</comment>
<accession>A0AAN8LIY7</accession>
<gene>
    <name evidence="2" type="ORF">J4Q44_G00164590</name>
</gene>
<dbReference type="EMBL" id="JAGTTL010000014">
    <property type="protein sequence ID" value="KAK6313112.1"/>
    <property type="molecule type" value="Genomic_DNA"/>
</dbReference>
<reference evidence="2 3" key="1">
    <citation type="submission" date="2021-04" db="EMBL/GenBank/DDBJ databases">
        <authorList>
            <person name="De Guttry C."/>
            <person name="Zahm M."/>
            <person name="Klopp C."/>
            <person name="Cabau C."/>
            <person name="Louis A."/>
            <person name="Berthelot C."/>
            <person name="Parey E."/>
            <person name="Roest Crollius H."/>
            <person name="Montfort J."/>
            <person name="Robinson-Rechavi M."/>
            <person name="Bucao C."/>
            <person name="Bouchez O."/>
            <person name="Gislard M."/>
            <person name="Lluch J."/>
            <person name="Milhes M."/>
            <person name="Lampietro C."/>
            <person name="Lopez Roques C."/>
            <person name="Donnadieu C."/>
            <person name="Braasch I."/>
            <person name="Desvignes T."/>
            <person name="Postlethwait J."/>
            <person name="Bobe J."/>
            <person name="Wedekind C."/>
            <person name="Guiguen Y."/>
        </authorList>
    </citation>
    <scope>NUCLEOTIDE SEQUENCE [LARGE SCALE GENOMIC DNA]</scope>
    <source>
        <strain evidence="2">Cs_M1</strain>
        <tissue evidence="2">Blood</tissue>
    </source>
</reference>
<keyword evidence="3" id="KW-1185">Reference proteome</keyword>
<evidence type="ECO:0000256" key="1">
    <source>
        <dbReference type="SAM" id="Coils"/>
    </source>
</evidence>
<organism evidence="2 3">
    <name type="scientific">Coregonus suidteri</name>
    <dbReference type="NCBI Taxonomy" id="861788"/>
    <lineage>
        <taxon>Eukaryota</taxon>
        <taxon>Metazoa</taxon>
        <taxon>Chordata</taxon>
        <taxon>Craniata</taxon>
        <taxon>Vertebrata</taxon>
        <taxon>Euteleostomi</taxon>
        <taxon>Actinopterygii</taxon>
        <taxon>Neopterygii</taxon>
        <taxon>Teleostei</taxon>
        <taxon>Protacanthopterygii</taxon>
        <taxon>Salmoniformes</taxon>
        <taxon>Salmonidae</taxon>
        <taxon>Coregoninae</taxon>
        <taxon>Coregonus</taxon>
    </lineage>
</organism>
<dbReference type="AlphaFoldDB" id="A0AAN8LIY7"/>
<proteinExistence type="predicted"/>
<dbReference type="Proteomes" id="UP001356427">
    <property type="component" value="Unassembled WGS sequence"/>
</dbReference>
<keyword evidence="1" id="KW-0175">Coiled coil</keyword>
<name>A0AAN8LIY7_9TELE</name>
<evidence type="ECO:0000313" key="3">
    <source>
        <dbReference type="Proteomes" id="UP001356427"/>
    </source>
</evidence>
<evidence type="ECO:0000313" key="2">
    <source>
        <dbReference type="EMBL" id="KAK6313112.1"/>
    </source>
</evidence>
<protein>
    <submittedName>
        <fullName evidence="2">Uncharacterized protein</fullName>
    </submittedName>
</protein>
<sequence>MPKRRVTWGGKLTSPAFHHAGLSELSFAEPFLKKRKADMYVLTEQNEDGDELDSTFDMEMNQSSLNKLSEKVSRLEIQLENEAQQMQEAMEEVETFERRVAELEMQLEEKLQMPTDAQLENEVQQNQEAMVKVVAELEKMLEEKSHISTESREQMKRGFEETIQLCETLVLRRSH</sequence>
<feature type="coiled-coil region" evidence="1">
    <location>
        <begin position="58"/>
        <end position="143"/>
    </location>
</feature>